<feature type="non-terminal residue" evidence="2">
    <location>
        <position position="1"/>
    </location>
</feature>
<feature type="domain" description="Heterokaryon incompatibility" evidence="1">
    <location>
        <begin position="73"/>
        <end position="240"/>
    </location>
</feature>
<evidence type="ECO:0000313" key="3">
    <source>
        <dbReference type="Proteomes" id="UP000235672"/>
    </source>
</evidence>
<dbReference type="PANTHER" id="PTHR33112">
    <property type="entry name" value="DOMAIN PROTEIN, PUTATIVE-RELATED"/>
    <property type="match status" value="1"/>
</dbReference>
<evidence type="ECO:0000259" key="1">
    <source>
        <dbReference type="Pfam" id="PF06985"/>
    </source>
</evidence>
<dbReference type="OrthoDB" id="8300194at2759"/>
<proteinExistence type="predicted"/>
<protein>
    <submittedName>
        <fullName evidence="2">HET-domain-containing protein</fullName>
    </submittedName>
</protein>
<name>A0A2J6QK54_9HELO</name>
<dbReference type="InterPro" id="IPR010730">
    <property type="entry name" value="HET"/>
</dbReference>
<dbReference type="STRING" id="1745343.A0A2J6QK54"/>
<reference evidence="2 3" key="1">
    <citation type="submission" date="2016-05" db="EMBL/GenBank/DDBJ databases">
        <title>A degradative enzymes factory behind the ericoid mycorrhizal symbiosis.</title>
        <authorList>
            <consortium name="DOE Joint Genome Institute"/>
            <person name="Martino E."/>
            <person name="Morin E."/>
            <person name="Grelet G."/>
            <person name="Kuo A."/>
            <person name="Kohler A."/>
            <person name="Daghino S."/>
            <person name="Barry K."/>
            <person name="Choi C."/>
            <person name="Cichocki N."/>
            <person name="Clum A."/>
            <person name="Copeland A."/>
            <person name="Hainaut M."/>
            <person name="Haridas S."/>
            <person name="Labutti K."/>
            <person name="Lindquist E."/>
            <person name="Lipzen A."/>
            <person name="Khouja H.-R."/>
            <person name="Murat C."/>
            <person name="Ohm R."/>
            <person name="Olson A."/>
            <person name="Spatafora J."/>
            <person name="Veneault-Fourrey C."/>
            <person name="Henrissat B."/>
            <person name="Grigoriev I."/>
            <person name="Martin F."/>
            <person name="Perotto S."/>
        </authorList>
    </citation>
    <scope>NUCLEOTIDE SEQUENCE [LARGE SCALE GENOMIC DNA]</scope>
    <source>
        <strain evidence="2 3">UAMH 7357</strain>
    </source>
</reference>
<dbReference type="PANTHER" id="PTHR33112:SF10">
    <property type="entry name" value="TOL"/>
    <property type="match status" value="1"/>
</dbReference>
<organism evidence="2 3">
    <name type="scientific">Hyaloscypha hepaticicola</name>
    <dbReference type="NCBI Taxonomy" id="2082293"/>
    <lineage>
        <taxon>Eukaryota</taxon>
        <taxon>Fungi</taxon>
        <taxon>Dikarya</taxon>
        <taxon>Ascomycota</taxon>
        <taxon>Pezizomycotina</taxon>
        <taxon>Leotiomycetes</taxon>
        <taxon>Helotiales</taxon>
        <taxon>Hyaloscyphaceae</taxon>
        <taxon>Hyaloscypha</taxon>
    </lineage>
</organism>
<evidence type="ECO:0000313" key="2">
    <source>
        <dbReference type="EMBL" id="PMD26640.1"/>
    </source>
</evidence>
<keyword evidence="3" id="KW-1185">Reference proteome</keyword>
<sequence length="549" mass="62033">AANDVPPELSVERCSSIVANWIRTCRARHEACSAAKPDANELPRRLLDLGQREGAAVVLVETRNNAECHVEQYATLSHCWGRTHVIQTTGQNLPIRKEGVEWDHLPKTFQDAITIVRALDIRFLWIDSLCIVQDDMLDWKEESVRMAIIYSNSYINIAATGAADSCGGCLYPRSLKHLVPTCEVKSFAVSNPKDPGAPTIFVRPSLERVHQRYSTRRNHESDLPDSQTVPLLSRAWVFQERNLAPRTLHFHPSEMVMECKSSIRCECSGLDKVTPKTRRRSFHLESTDRADIFNSWLEVVEEYSKLLLTRNSDRLPALTGVATVFQKKLGCGYMAGIWRDDLARGILWDVTRYALLERSVRRNDSAPTWSWASLILDLEGSGIVFPAGHDDTFQVDDRFRFLKTDIPFAATDFSLVTPKMESIWLRGVAVTATAHPQSPDDITWKDLVIVFDEDIEDTVLITMTAMNIDCTWKSPNACPLAAGSTVYCLLIGTKIYVDSYSNEQTRYQCTLVLKASPRDTQRLERIGVMNIEEYLGIFHTATESSFQLV</sequence>
<dbReference type="Proteomes" id="UP000235672">
    <property type="component" value="Unassembled WGS sequence"/>
</dbReference>
<dbReference type="AlphaFoldDB" id="A0A2J6QK54"/>
<gene>
    <name evidence="2" type="ORF">NA56DRAFT_562766</name>
</gene>
<dbReference type="Pfam" id="PF06985">
    <property type="entry name" value="HET"/>
    <property type="match status" value="1"/>
</dbReference>
<accession>A0A2J6QK54</accession>
<dbReference type="EMBL" id="KZ613467">
    <property type="protein sequence ID" value="PMD26640.1"/>
    <property type="molecule type" value="Genomic_DNA"/>
</dbReference>